<comment type="caution">
    <text evidence="1">The sequence shown here is derived from an EMBL/GenBank/DDBJ whole genome shotgun (WGS) entry which is preliminary data.</text>
</comment>
<organism evidence="1 2">
    <name type="scientific">Heterodera schachtii</name>
    <name type="common">Sugarbeet cyst nematode worm</name>
    <name type="synonym">Tylenchus schachtii</name>
    <dbReference type="NCBI Taxonomy" id="97005"/>
    <lineage>
        <taxon>Eukaryota</taxon>
        <taxon>Metazoa</taxon>
        <taxon>Ecdysozoa</taxon>
        <taxon>Nematoda</taxon>
        <taxon>Chromadorea</taxon>
        <taxon>Rhabditida</taxon>
        <taxon>Tylenchina</taxon>
        <taxon>Tylenchomorpha</taxon>
        <taxon>Tylenchoidea</taxon>
        <taxon>Heteroderidae</taxon>
        <taxon>Heteroderinae</taxon>
        <taxon>Heterodera</taxon>
    </lineage>
</organism>
<dbReference type="EMBL" id="JBICCN010000173">
    <property type="protein sequence ID" value="KAL3087836.1"/>
    <property type="molecule type" value="Genomic_DNA"/>
</dbReference>
<name>A0ABD2JB58_HETSC</name>
<reference evidence="1 2" key="1">
    <citation type="submission" date="2024-10" db="EMBL/GenBank/DDBJ databases">
        <authorList>
            <person name="Kim D."/>
        </authorList>
    </citation>
    <scope>NUCLEOTIDE SEQUENCE [LARGE SCALE GENOMIC DNA]</scope>
    <source>
        <strain evidence="1">Taebaek</strain>
    </source>
</reference>
<accession>A0ABD2JB58</accession>
<evidence type="ECO:0008006" key="3">
    <source>
        <dbReference type="Google" id="ProtNLM"/>
    </source>
</evidence>
<gene>
    <name evidence="1" type="ORF">niasHS_009574</name>
</gene>
<dbReference type="Proteomes" id="UP001620645">
    <property type="component" value="Unassembled WGS sequence"/>
</dbReference>
<keyword evidence="2" id="KW-1185">Reference proteome</keyword>
<protein>
    <recommendedName>
        <fullName evidence="3">Nodule Cysteine-Rich (NCR) secreted peptide</fullName>
    </recommendedName>
</protein>
<proteinExistence type="predicted"/>
<sequence length="76" mass="8863">MTPPSFYGCANNKNPRKEGKFESENRCSCPEAELYAVECKKVVCNKMNRRNLLKEKCWMAIGFIVRGFYPQICCCW</sequence>
<evidence type="ECO:0000313" key="2">
    <source>
        <dbReference type="Proteomes" id="UP001620645"/>
    </source>
</evidence>
<dbReference type="AlphaFoldDB" id="A0ABD2JB58"/>
<evidence type="ECO:0000313" key="1">
    <source>
        <dbReference type="EMBL" id="KAL3087836.1"/>
    </source>
</evidence>